<accession>A0AAU9MHL4</accession>
<protein>
    <submittedName>
        <fullName evidence="2">Uncharacterized protein</fullName>
    </submittedName>
</protein>
<gene>
    <name evidence="2" type="ORF">LVIROSA_LOCUS7778</name>
</gene>
<evidence type="ECO:0000313" key="2">
    <source>
        <dbReference type="EMBL" id="CAH1420298.1"/>
    </source>
</evidence>
<dbReference type="InterPro" id="IPR006740">
    <property type="entry name" value="DUF604"/>
</dbReference>
<dbReference type="Gene3D" id="3.90.550.50">
    <property type="match status" value="1"/>
</dbReference>
<organism evidence="2 3">
    <name type="scientific">Lactuca virosa</name>
    <dbReference type="NCBI Taxonomy" id="75947"/>
    <lineage>
        <taxon>Eukaryota</taxon>
        <taxon>Viridiplantae</taxon>
        <taxon>Streptophyta</taxon>
        <taxon>Embryophyta</taxon>
        <taxon>Tracheophyta</taxon>
        <taxon>Spermatophyta</taxon>
        <taxon>Magnoliopsida</taxon>
        <taxon>eudicotyledons</taxon>
        <taxon>Gunneridae</taxon>
        <taxon>Pentapetalae</taxon>
        <taxon>asterids</taxon>
        <taxon>campanulids</taxon>
        <taxon>Asterales</taxon>
        <taxon>Asteraceae</taxon>
        <taxon>Cichorioideae</taxon>
        <taxon>Cichorieae</taxon>
        <taxon>Lactucinae</taxon>
        <taxon>Lactuca</taxon>
    </lineage>
</organism>
<dbReference type="AlphaFoldDB" id="A0AAU9MHL4"/>
<dbReference type="FunFam" id="3.90.550.50:FF:000061">
    <property type="entry name" value="AT4g00300 protein"/>
    <property type="match status" value="1"/>
</dbReference>
<dbReference type="Proteomes" id="UP001157418">
    <property type="component" value="Unassembled WGS sequence"/>
</dbReference>
<comment type="caution">
    <text evidence="2">The sequence shown here is derived from an EMBL/GenBank/DDBJ whole genome shotgun (WGS) entry which is preliminary data.</text>
</comment>
<name>A0AAU9MHL4_9ASTR</name>
<evidence type="ECO:0000256" key="1">
    <source>
        <dbReference type="SAM" id="Phobius"/>
    </source>
</evidence>
<keyword evidence="1" id="KW-0812">Transmembrane</keyword>
<sequence>MSTQIHTLSRTRRVCKSVVIISLSLSIIFILIFSINPCYHTTQILVPNFNLNYYKNSQTTPTNISDIVFGIGGTIKTWQTRKHYVKSWWQPNVTRGFLFLDEAPIQHLPWPPTSPPVRISNNHKGMSYTIRMARVIQETFKAENKNVRWYVMADDDTIFFLENLLNVLKKYDCEGYYYIGMNSESIISNSLFSFNMGFGGAGFALSYPLAEALAKNLDVCLNKYGKLHGSDHILQSCVSDFGVSLTQEKGFHQIDMHGNISGLLSAHPQTPLVSLHHLDAVEPLFPAMDRQQSLNHLMTSAKIDQSRLLQQSICYHHQKNWSFSLSWGYSVHIYEKTLPSSFLQVPLQTFGEWRKGAKPAFMMNTRGLSSDPCEIPHVFYFHSVEESGGGWRREVVTTYVRRLPRRLPPCLVNGNHSADYLDMIHVISPVKRHVTEGSRRECCDIIQVEKGNSTTIKLRPCMKYELTG</sequence>
<reference evidence="2 3" key="1">
    <citation type="submission" date="2022-01" db="EMBL/GenBank/DDBJ databases">
        <authorList>
            <person name="Xiong W."/>
            <person name="Schranz E."/>
        </authorList>
    </citation>
    <scope>NUCLEOTIDE SEQUENCE [LARGE SCALE GENOMIC DNA]</scope>
</reference>
<feature type="transmembrane region" description="Helical" evidence="1">
    <location>
        <begin position="14"/>
        <end position="35"/>
    </location>
</feature>
<keyword evidence="3" id="KW-1185">Reference proteome</keyword>
<dbReference type="Pfam" id="PF04646">
    <property type="entry name" value="DUF604"/>
    <property type="match status" value="1"/>
</dbReference>
<proteinExistence type="predicted"/>
<keyword evidence="1" id="KW-0472">Membrane</keyword>
<dbReference type="EMBL" id="CAKMRJ010000957">
    <property type="protein sequence ID" value="CAH1420298.1"/>
    <property type="molecule type" value="Genomic_DNA"/>
</dbReference>
<keyword evidence="1" id="KW-1133">Transmembrane helix</keyword>
<evidence type="ECO:0000313" key="3">
    <source>
        <dbReference type="Proteomes" id="UP001157418"/>
    </source>
</evidence>
<dbReference type="PANTHER" id="PTHR10811">
    <property type="entry name" value="FRINGE-RELATED"/>
    <property type="match status" value="1"/>
</dbReference>